<proteinExistence type="predicted"/>
<dbReference type="Gene3D" id="1.25.40.10">
    <property type="entry name" value="Tetratricopeptide repeat domain"/>
    <property type="match status" value="1"/>
</dbReference>
<evidence type="ECO:0000256" key="2">
    <source>
        <dbReference type="ARBA" id="ARBA00022946"/>
    </source>
</evidence>
<sequence length="666" mass="77440">MSSLPNWQSATEEAQYRDNFFWMIEGGQPNQVMDAMTDPRSMGLVGSMTRAAFIRSFLLLSPAHFVEPYRRLHHTLHHWGVLMQGLKPLEAIFDDFAQNLLTIIQYRVAGGSIPQRVEYTHLLDCARSMGNGPMADALWHAMHANEVLPDTTCYNHYMAAKVWDHCYVGKEGYNLRILPHTYKKRRMESQSPGWRGYGTAGNSIKRITLKIFGEMSEEGLVGDEQTYINIFLAAARVGDQQVAQNILKTVWNVDVDALMEESNNSRLPPVTPYERGSPLYPTERLLFAVAHAFGNNSDIHAAMRTVDFIAFAYGIKISNKVWYELFERTYALSKEHTRRQANDGRMGGVPREMVHEMFEEMTTEPHNVPVTLQMYRFTTQAHIRDGNLEECKADMRKAYDILSETRARRKEARDLVMHYLQPALDSMKPEAYGRSPRRSAARQRRGCQPPDMSLLQCSLLAEAIHRYDILRLEVFQQIYLMQRIAFAVIRRREWRDTSTKAWELQERPKLQEEWKDFLPEKGVYDITHMRTGTVEFHGKTSAHSRYMSRLGRIHARRLPDHPELFHPVEEKILDDRVFWQILLYDYPTLDVSISPLNRLYSFQTEHSKELKEKLRKFQTWVDYPEEHALSTENNPEGGLYGRVLALGFEVDPNRSIFWRDGNPWLS</sequence>
<dbReference type="InterPro" id="IPR011990">
    <property type="entry name" value="TPR-like_helical_dom_sf"/>
</dbReference>
<evidence type="ECO:0000313" key="5">
    <source>
        <dbReference type="EMBL" id="KAJ5120377.1"/>
    </source>
</evidence>
<keyword evidence="3" id="KW-0496">Mitochondrion</keyword>
<feature type="compositionally biased region" description="Basic residues" evidence="4">
    <location>
        <begin position="435"/>
        <end position="445"/>
    </location>
</feature>
<protein>
    <submittedName>
        <fullName evidence="5">Uncharacterized protein</fullName>
    </submittedName>
</protein>
<dbReference type="GeneID" id="81409679"/>
<evidence type="ECO:0000313" key="6">
    <source>
        <dbReference type="Proteomes" id="UP001149079"/>
    </source>
</evidence>
<dbReference type="GO" id="GO:0005739">
    <property type="term" value="C:mitochondrion"/>
    <property type="evidence" value="ECO:0007669"/>
    <property type="project" value="UniProtKB-SubCell"/>
</dbReference>
<dbReference type="RefSeq" id="XP_056516881.1">
    <property type="nucleotide sequence ID" value="XM_056670508.1"/>
</dbReference>
<keyword evidence="2" id="KW-0809">Transit peptide</keyword>
<gene>
    <name evidence="5" type="ORF">N7515_009765</name>
</gene>
<accession>A0A9W9GH81</accession>
<keyword evidence="6" id="KW-1185">Reference proteome</keyword>
<dbReference type="OrthoDB" id="185373at2759"/>
<dbReference type="AlphaFoldDB" id="A0A9W9GH81"/>
<feature type="region of interest" description="Disordered" evidence="4">
    <location>
        <begin position="428"/>
        <end position="449"/>
    </location>
</feature>
<evidence type="ECO:0000256" key="4">
    <source>
        <dbReference type="SAM" id="MobiDB-lite"/>
    </source>
</evidence>
<dbReference type="EMBL" id="JAPQKL010000008">
    <property type="protein sequence ID" value="KAJ5120377.1"/>
    <property type="molecule type" value="Genomic_DNA"/>
</dbReference>
<reference evidence="5" key="1">
    <citation type="submission" date="2022-11" db="EMBL/GenBank/DDBJ databases">
        <authorList>
            <person name="Petersen C."/>
        </authorList>
    </citation>
    <scope>NUCLEOTIDE SEQUENCE</scope>
    <source>
        <strain evidence="5">IBT 22155</strain>
    </source>
</reference>
<reference evidence="5" key="2">
    <citation type="journal article" date="2023" name="IMA Fungus">
        <title>Comparative genomic study of the Penicillium genus elucidates a diverse pangenome and 15 lateral gene transfer events.</title>
        <authorList>
            <person name="Petersen C."/>
            <person name="Sorensen T."/>
            <person name="Nielsen M.R."/>
            <person name="Sondergaard T.E."/>
            <person name="Sorensen J.L."/>
            <person name="Fitzpatrick D.A."/>
            <person name="Frisvad J.C."/>
            <person name="Nielsen K.L."/>
        </authorList>
    </citation>
    <scope>NUCLEOTIDE SEQUENCE</scope>
    <source>
        <strain evidence="5">IBT 22155</strain>
    </source>
</reference>
<organism evidence="5 6">
    <name type="scientific">Penicillium bovifimosum</name>
    <dbReference type="NCBI Taxonomy" id="126998"/>
    <lineage>
        <taxon>Eukaryota</taxon>
        <taxon>Fungi</taxon>
        <taxon>Dikarya</taxon>
        <taxon>Ascomycota</taxon>
        <taxon>Pezizomycotina</taxon>
        <taxon>Eurotiomycetes</taxon>
        <taxon>Eurotiomycetidae</taxon>
        <taxon>Eurotiales</taxon>
        <taxon>Aspergillaceae</taxon>
        <taxon>Penicillium</taxon>
    </lineage>
</organism>
<dbReference type="Proteomes" id="UP001149079">
    <property type="component" value="Unassembled WGS sequence"/>
</dbReference>
<evidence type="ECO:0000256" key="3">
    <source>
        <dbReference type="ARBA" id="ARBA00023128"/>
    </source>
</evidence>
<dbReference type="InterPro" id="IPR024319">
    <property type="entry name" value="ATPase_expression_mit"/>
</dbReference>
<name>A0A9W9GH81_9EURO</name>
<comment type="caution">
    <text evidence="5">The sequence shown here is derived from an EMBL/GenBank/DDBJ whole genome shotgun (WGS) entry which is preliminary data.</text>
</comment>
<dbReference type="Pfam" id="PF12921">
    <property type="entry name" value="ATP13"/>
    <property type="match status" value="1"/>
</dbReference>
<comment type="subcellular location">
    <subcellularLocation>
        <location evidence="1">Mitochondrion</location>
    </subcellularLocation>
</comment>
<evidence type="ECO:0000256" key="1">
    <source>
        <dbReference type="ARBA" id="ARBA00004173"/>
    </source>
</evidence>